<name>A0A5J6LBQ2_9GAMM</name>
<keyword evidence="2" id="KW-1185">Reference proteome</keyword>
<proteinExistence type="predicted"/>
<accession>A0A5J6LBQ2</accession>
<dbReference type="KEGG" id="nik:F5I99_05020"/>
<evidence type="ECO:0000313" key="1">
    <source>
        <dbReference type="EMBL" id="QEW05900.1"/>
    </source>
</evidence>
<dbReference type="Proteomes" id="UP000325606">
    <property type="component" value="Chromosome"/>
</dbReference>
<sequence>MNALLNEIMDQAGVLNSVDTQKDYDWSYPYFVRYFSDRAVITEHDFIIGSSFTYSWMPTILRYKSMNNDQSNKNLFDEKAKQAADILCRARCFEPLSMESLYFLKGVINNSLVGTSKLLHFVNPDVYAIWDSRVMKFLLGKRYRYSMLKDPQLYYRYLDLCHELTKHPDFNHTKECYMERLGYQVSSLRVVEQILFLNSSHELKNTWEYCKNANRLHKTLPLASQVRH</sequence>
<organism evidence="1 2">
    <name type="scientific">Nitrincola iocasae</name>
    <dbReference type="NCBI Taxonomy" id="2614693"/>
    <lineage>
        <taxon>Bacteria</taxon>
        <taxon>Pseudomonadati</taxon>
        <taxon>Pseudomonadota</taxon>
        <taxon>Gammaproteobacteria</taxon>
        <taxon>Oceanospirillales</taxon>
        <taxon>Oceanospirillaceae</taxon>
        <taxon>Nitrincola</taxon>
    </lineage>
</organism>
<evidence type="ECO:0000313" key="2">
    <source>
        <dbReference type="Proteomes" id="UP000325606"/>
    </source>
</evidence>
<dbReference type="RefSeq" id="WP_151053938.1">
    <property type="nucleotide sequence ID" value="NZ_CP044222.1"/>
</dbReference>
<reference evidence="1 2" key="1">
    <citation type="submission" date="2019-09" db="EMBL/GenBank/DDBJ databases">
        <title>Nitrincola iocasae sp. nov., a bacterium isolated from the sediment collected at a cold seep field in South China Sea.</title>
        <authorList>
            <person name="Zhang H."/>
            <person name="Wang H."/>
            <person name="Li C."/>
        </authorList>
    </citation>
    <scope>NUCLEOTIDE SEQUENCE [LARGE SCALE GENOMIC DNA]</scope>
    <source>
        <strain evidence="1 2">KXZD1103</strain>
    </source>
</reference>
<dbReference type="EMBL" id="CP044222">
    <property type="protein sequence ID" value="QEW05900.1"/>
    <property type="molecule type" value="Genomic_DNA"/>
</dbReference>
<dbReference type="AlphaFoldDB" id="A0A5J6LBQ2"/>
<gene>
    <name evidence="1" type="ORF">F5I99_05020</name>
</gene>
<protein>
    <submittedName>
        <fullName evidence="1">Uncharacterized protein</fullName>
    </submittedName>
</protein>